<reference evidence="5" key="1">
    <citation type="journal article" date="2019" name="Int. J. Syst. Evol. Microbiol.">
        <title>The Global Catalogue of Microorganisms (GCM) 10K type strain sequencing project: providing services to taxonomists for standard genome sequencing and annotation.</title>
        <authorList>
            <consortium name="The Broad Institute Genomics Platform"/>
            <consortium name="The Broad Institute Genome Sequencing Center for Infectious Disease"/>
            <person name="Wu L."/>
            <person name="Ma J."/>
        </authorList>
    </citation>
    <scope>NUCLEOTIDE SEQUENCE [LARGE SCALE GENOMIC DNA]</scope>
    <source>
        <strain evidence="5">CCUG 54781</strain>
    </source>
</reference>
<dbReference type="EMBL" id="JBHTCR010000003">
    <property type="protein sequence ID" value="MFC7346648.1"/>
    <property type="molecule type" value="Genomic_DNA"/>
</dbReference>
<dbReference type="PANTHER" id="PTHR22916">
    <property type="entry name" value="GLYCOSYLTRANSFERASE"/>
    <property type="match status" value="1"/>
</dbReference>
<evidence type="ECO:0000313" key="5">
    <source>
        <dbReference type="Proteomes" id="UP001596550"/>
    </source>
</evidence>
<keyword evidence="1" id="KW-0328">Glycosyltransferase</keyword>
<evidence type="ECO:0000256" key="2">
    <source>
        <dbReference type="ARBA" id="ARBA00022679"/>
    </source>
</evidence>
<gene>
    <name evidence="4" type="ORF">ACFQO9_07980</name>
</gene>
<dbReference type="InterPro" id="IPR001173">
    <property type="entry name" value="Glyco_trans_2-like"/>
</dbReference>
<dbReference type="Proteomes" id="UP001596550">
    <property type="component" value="Unassembled WGS sequence"/>
</dbReference>
<proteinExistence type="predicted"/>
<dbReference type="SUPFAM" id="SSF53448">
    <property type="entry name" value="Nucleotide-diphospho-sugar transferases"/>
    <property type="match status" value="1"/>
</dbReference>
<name>A0ABW2LZG2_9FLAO</name>
<accession>A0ABW2LZG2</accession>
<dbReference type="InterPro" id="IPR029044">
    <property type="entry name" value="Nucleotide-diphossugar_trans"/>
</dbReference>
<evidence type="ECO:0000313" key="4">
    <source>
        <dbReference type="EMBL" id="MFC7346648.1"/>
    </source>
</evidence>
<keyword evidence="2" id="KW-0808">Transferase</keyword>
<feature type="domain" description="Glycosyltransferase 2-like" evidence="3">
    <location>
        <begin position="4"/>
        <end position="136"/>
    </location>
</feature>
<dbReference type="CDD" id="cd00761">
    <property type="entry name" value="Glyco_tranf_GTA_type"/>
    <property type="match status" value="1"/>
</dbReference>
<organism evidence="4 5">
    <name type="scientific">Chryseobacterium zhengzhouense</name>
    <dbReference type="NCBI Taxonomy" id="1636086"/>
    <lineage>
        <taxon>Bacteria</taxon>
        <taxon>Pseudomonadati</taxon>
        <taxon>Bacteroidota</taxon>
        <taxon>Flavobacteriia</taxon>
        <taxon>Flavobacteriales</taxon>
        <taxon>Weeksellaceae</taxon>
        <taxon>Chryseobacterium group</taxon>
        <taxon>Chryseobacterium</taxon>
    </lineage>
</organism>
<keyword evidence="5" id="KW-1185">Reference proteome</keyword>
<protein>
    <submittedName>
        <fullName evidence="4">Glycosyltransferase family 2 protein</fullName>
    </submittedName>
</protein>
<dbReference type="Pfam" id="PF00535">
    <property type="entry name" value="Glycos_transf_2"/>
    <property type="match status" value="1"/>
</dbReference>
<dbReference type="PANTHER" id="PTHR22916:SF51">
    <property type="entry name" value="GLYCOSYLTRANSFERASE EPSH-RELATED"/>
    <property type="match status" value="1"/>
</dbReference>
<evidence type="ECO:0000259" key="3">
    <source>
        <dbReference type="Pfam" id="PF00535"/>
    </source>
</evidence>
<comment type="caution">
    <text evidence="4">The sequence shown here is derived from an EMBL/GenBank/DDBJ whole genome shotgun (WGS) entry which is preliminary data.</text>
</comment>
<evidence type="ECO:0000256" key="1">
    <source>
        <dbReference type="ARBA" id="ARBA00022676"/>
    </source>
</evidence>
<dbReference type="RefSeq" id="WP_378176458.1">
    <property type="nucleotide sequence ID" value="NZ_JBHTCR010000003.1"/>
</dbReference>
<sequence>MLISVIVPVYNSAQYLEKCIDSILSQTYGNLELILVNDGSTDSSQNLIESFSKQDKRIVSINKSNTGVSDSRNAGINAASGEAICFIDSDDWIENDYLEIFVNNYKDNKTLLIQNLKRNGRTINKYSYKYYDIKAETEALFNDNNLLYSGGPVAKFYDRITILQNNILFNRNVSYGEDLIFFLDYIKHVKYIHFLDYAKYHYSHTVGSLSTKKSHPLTNYVTVQYNISQFIAWAKTTDPSTLKYFRTIQWDIIEAGIDQNIHLPLSNIREQLSLLHNAMEKNYFHFANINRKIIYLLIKSKNFFLLKQYKNMFVKLKRYL</sequence>
<dbReference type="Gene3D" id="3.90.550.10">
    <property type="entry name" value="Spore Coat Polysaccharide Biosynthesis Protein SpsA, Chain A"/>
    <property type="match status" value="1"/>
</dbReference>